<dbReference type="InterPro" id="IPR005302">
    <property type="entry name" value="MoCF_Sase_C"/>
</dbReference>
<dbReference type="GO" id="GO:0030170">
    <property type="term" value="F:pyridoxal phosphate binding"/>
    <property type="evidence" value="ECO:0007669"/>
    <property type="project" value="InterPro"/>
</dbReference>
<dbReference type="PROSITE" id="PS51340">
    <property type="entry name" value="MOSC"/>
    <property type="match status" value="1"/>
</dbReference>
<evidence type="ECO:0000259" key="1">
    <source>
        <dbReference type="PROSITE" id="PS51340"/>
    </source>
</evidence>
<evidence type="ECO:0000313" key="2">
    <source>
        <dbReference type="EMBL" id="OYD07216.1"/>
    </source>
</evidence>
<reference evidence="2 3" key="1">
    <citation type="submission" date="2017-07" db="EMBL/GenBank/DDBJ databases">
        <title>The genome sequence of Paludifilum halophilum highlights mechanisms for microbial adaptation to high salt environemnts.</title>
        <authorList>
            <person name="Belbahri L."/>
        </authorList>
    </citation>
    <scope>NUCLEOTIDE SEQUENCE [LARGE SCALE GENOMIC DNA]</scope>
    <source>
        <strain evidence="2 3">DSM 102817</strain>
    </source>
</reference>
<organism evidence="2 3">
    <name type="scientific">Paludifilum halophilum</name>
    <dbReference type="NCBI Taxonomy" id="1642702"/>
    <lineage>
        <taxon>Bacteria</taxon>
        <taxon>Bacillati</taxon>
        <taxon>Bacillota</taxon>
        <taxon>Bacilli</taxon>
        <taxon>Bacillales</taxon>
        <taxon>Thermoactinomycetaceae</taxon>
        <taxon>Paludifilum</taxon>
    </lineage>
</organism>
<dbReference type="GO" id="GO:0003824">
    <property type="term" value="F:catalytic activity"/>
    <property type="evidence" value="ECO:0007669"/>
    <property type="project" value="InterPro"/>
</dbReference>
<feature type="domain" description="MOSC" evidence="1">
    <location>
        <begin position="20"/>
        <end position="180"/>
    </location>
</feature>
<dbReference type="InterPro" id="IPR011037">
    <property type="entry name" value="Pyrv_Knase-like_insert_dom_sf"/>
</dbReference>
<gene>
    <name evidence="2" type="ORF">CHM34_12595</name>
</gene>
<dbReference type="Pfam" id="PF03473">
    <property type="entry name" value="MOSC"/>
    <property type="match status" value="1"/>
</dbReference>
<dbReference type="OrthoDB" id="9808413at2"/>
<dbReference type="RefSeq" id="WP_094264959.1">
    <property type="nucleotide sequence ID" value="NZ_NOWF01000007.1"/>
</dbReference>
<sequence length="197" mass="21513">MWKKHQAVVEGIYAAKQKKTFVTSRMDSAELKYGGIPGDLHFGLTKSAGAREPMYSRGTEIFNRRQISVVSIEECEKIAANLQIERVLPQWLGANLVIRGFPFLTRLPSGSRIIFPTGAGLVCEGENLPCTQPGNVIQEQYPEKKRMVSSFVKAAMGLRGIVCMVEKPGFIHPGDPATIVEYNPPHPAASDPGSDSG</sequence>
<dbReference type="Gene3D" id="2.40.33.20">
    <property type="entry name" value="PK beta-barrel domain-like"/>
    <property type="match status" value="1"/>
</dbReference>
<dbReference type="PANTHER" id="PTHR36930">
    <property type="entry name" value="METAL-SULFUR CLUSTER BIOSYNTHESIS PROTEINS YUAD-RELATED"/>
    <property type="match status" value="1"/>
</dbReference>
<dbReference type="GO" id="GO:0030151">
    <property type="term" value="F:molybdenum ion binding"/>
    <property type="evidence" value="ECO:0007669"/>
    <property type="project" value="InterPro"/>
</dbReference>
<proteinExistence type="predicted"/>
<dbReference type="PANTHER" id="PTHR36930:SF1">
    <property type="entry name" value="MOSC DOMAIN-CONTAINING PROTEIN"/>
    <property type="match status" value="1"/>
</dbReference>
<dbReference type="AlphaFoldDB" id="A0A235B4H4"/>
<dbReference type="EMBL" id="NOWF01000007">
    <property type="protein sequence ID" value="OYD07216.1"/>
    <property type="molecule type" value="Genomic_DNA"/>
</dbReference>
<comment type="caution">
    <text evidence="2">The sequence shown here is derived from an EMBL/GenBank/DDBJ whole genome shotgun (WGS) entry which is preliminary data.</text>
</comment>
<dbReference type="InterPro" id="IPR052716">
    <property type="entry name" value="MOSC_domain"/>
</dbReference>
<dbReference type="SUPFAM" id="SSF50800">
    <property type="entry name" value="PK beta-barrel domain-like"/>
    <property type="match status" value="1"/>
</dbReference>
<keyword evidence="3" id="KW-1185">Reference proteome</keyword>
<protein>
    <submittedName>
        <fullName evidence="2">MOSC domain-containing protein</fullName>
    </submittedName>
</protein>
<evidence type="ECO:0000313" key="3">
    <source>
        <dbReference type="Proteomes" id="UP000215459"/>
    </source>
</evidence>
<name>A0A235B4H4_9BACL</name>
<accession>A0A235B4H4</accession>
<dbReference type="Proteomes" id="UP000215459">
    <property type="component" value="Unassembled WGS sequence"/>
</dbReference>